<dbReference type="RefSeq" id="WP_005876519.1">
    <property type="nucleotide sequence ID" value="NZ_CABMNL010000001.1"/>
</dbReference>
<accession>C3X2P5</accession>
<keyword evidence="2" id="KW-1185">Reference proteome</keyword>
<gene>
    <name evidence="1" type="ORF">OFAG_00634</name>
</gene>
<sequence>MAYDSGGDITGIGDANLVVTGDLTVRSTYGGKYALSGANLFFEGGSVRVDGNTDLSAKAINSGTAGYTGFLAGIYANQGNSSRPFTEMTFGKDASSTFHLHDIHLTSTQQQAEAYGIRTHTASTTGFAPAHQSHIIINSKAIIENIKAVSPDSDFAYAAGVEASESAHVEFKSDLTVRNIAAVNGNDVSGLTSGTSGSDAEAYSLIALRGGQIDVNAARNAAYTVQI</sequence>
<name>C3X2P5_9BURK</name>
<evidence type="ECO:0000313" key="1">
    <source>
        <dbReference type="EMBL" id="EEO27481.1"/>
    </source>
</evidence>
<comment type="caution">
    <text evidence="1">The sequence shown here is derived from an EMBL/GenBank/DDBJ whole genome shotgun (WGS) entry which is preliminary data.</text>
</comment>
<protein>
    <recommendedName>
        <fullName evidence="3">Autotransporter outer membrane beta-barrel domain-containing protein</fullName>
    </recommendedName>
</protein>
<dbReference type="Proteomes" id="UP000003973">
    <property type="component" value="Unassembled WGS sequence"/>
</dbReference>
<organism evidence="1 2">
    <name type="scientific">Oxalobacter paraformigenes</name>
    <dbReference type="NCBI Taxonomy" id="556268"/>
    <lineage>
        <taxon>Bacteria</taxon>
        <taxon>Pseudomonadati</taxon>
        <taxon>Pseudomonadota</taxon>
        <taxon>Betaproteobacteria</taxon>
        <taxon>Burkholderiales</taxon>
        <taxon>Oxalobacteraceae</taxon>
        <taxon>Oxalobacter</taxon>
    </lineage>
</organism>
<dbReference type="EMBL" id="ACDP02000023">
    <property type="protein sequence ID" value="EEO27481.1"/>
    <property type="molecule type" value="Genomic_DNA"/>
</dbReference>
<dbReference type="AlphaFoldDB" id="C3X2P5"/>
<evidence type="ECO:0000313" key="2">
    <source>
        <dbReference type="Proteomes" id="UP000003973"/>
    </source>
</evidence>
<dbReference type="HOGENOM" id="CLU_1218778_0_0_4"/>
<proteinExistence type="predicted"/>
<reference evidence="1" key="1">
    <citation type="submission" date="2011-10" db="EMBL/GenBank/DDBJ databases">
        <title>The Genome Sequence of Oxalobacter formigenes HOxBLS.</title>
        <authorList>
            <consortium name="The Broad Institute Genome Sequencing Platform"/>
            <person name="Earl A."/>
            <person name="Ward D."/>
            <person name="Feldgarden M."/>
            <person name="Gevers D."/>
            <person name="Allison M.J."/>
            <person name="Humphrey S."/>
            <person name="Young S.K."/>
            <person name="Zeng Q."/>
            <person name="Gargeya S."/>
            <person name="Fitzgerald M."/>
            <person name="Haas B."/>
            <person name="Abouelleil A."/>
            <person name="Alvarado L."/>
            <person name="Arachchi H.M."/>
            <person name="Berlin A."/>
            <person name="Brown A."/>
            <person name="Chapman S.B."/>
            <person name="Chen Z."/>
            <person name="Dunbar C."/>
            <person name="Freedman E."/>
            <person name="Gearin G."/>
            <person name="Goldberg J."/>
            <person name="Griggs A."/>
            <person name="Gujja S."/>
            <person name="Heiman D."/>
            <person name="Howarth C."/>
            <person name="Larson L."/>
            <person name="Lui A."/>
            <person name="MacDonald P.J.P."/>
            <person name="Montmayeur A."/>
            <person name="Murphy C."/>
            <person name="Neiman D."/>
            <person name="Pearson M."/>
            <person name="Priest M."/>
            <person name="Roberts A."/>
            <person name="Saif S."/>
            <person name="Shea T."/>
            <person name="Shenoy N."/>
            <person name="Sisk P."/>
            <person name="Stolte C."/>
            <person name="Sykes S."/>
            <person name="Wortman J."/>
            <person name="Nusbaum C."/>
            <person name="Birren B."/>
        </authorList>
    </citation>
    <scope>NUCLEOTIDE SEQUENCE [LARGE SCALE GENOMIC DNA]</scope>
    <source>
        <strain evidence="1">HOxBLS</strain>
    </source>
</reference>
<evidence type="ECO:0008006" key="3">
    <source>
        <dbReference type="Google" id="ProtNLM"/>
    </source>
</evidence>